<feature type="transmembrane region" description="Helical" evidence="2">
    <location>
        <begin position="6"/>
        <end position="30"/>
    </location>
</feature>
<feature type="compositionally biased region" description="Basic and acidic residues" evidence="1">
    <location>
        <begin position="98"/>
        <end position="107"/>
    </location>
</feature>
<evidence type="ECO:0000313" key="3">
    <source>
        <dbReference type="EMBL" id="RDD66334.1"/>
    </source>
</evidence>
<dbReference type="Pfam" id="PF03334">
    <property type="entry name" value="PhaG_MnhG_YufB"/>
    <property type="match status" value="1"/>
</dbReference>
<dbReference type="RefSeq" id="WP_114510906.1">
    <property type="nucleotide sequence ID" value="NZ_QPMK01000006.1"/>
</dbReference>
<dbReference type="InterPro" id="IPR005133">
    <property type="entry name" value="PhaG_MnhG_YufB"/>
</dbReference>
<keyword evidence="4" id="KW-1185">Reference proteome</keyword>
<feature type="transmembrane region" description="Helical" evidence="2">
    <location>
        <begin position="69"/>
        <end position="90"/>
    </location>
</feature>
<reference evidence="3 4" key="1">
    <citation type="submission" date="2018-07" db="EMBL/GenBank/DDBJ databases">
        <title>Thalassococcus profundi sp. nov., a marine bacterium isolated from deep seawater of Okinawa Trough.</title>
        <authorList>
            <person name="Yu M."/>
        </authorList>
    </citation>
    <scope>NUCLEOTIDE SEQUENCE [LARGE SCALE GENOMIC DNA]</scope>
    <source>
        <strain evidence="3 4">WRAS1</strain>
    </source>
</reference>
<keyword evidence="2" id="KW-0472">Membrane</keyword>
<proteinExistence type="predicted"/>
<accession>A0A369TNQ1</accession>
<dbReference type="Proteomes" id="UP000253977">
    <property type="component" value="Unassembled WGS sequence"/>
</dbReference>
<dbReference type="EMBL" id="QPMK01000006">
    <property type="protein sequence ID" value="RDD66334.1"/>
    <property type="molecule type" value="Genomic_DNA"/>
</dbReference>
<evidence type="ECO:0000256" key="1">
    <source>
        <dbReference type="SAM" id="MobiDB-lite"/>
    </source>
</evidence>
<protein>
    <submittedName>
        <fullName evidence="3">Na+/H+ antiporter subunit G</fullName>
    </submittedName>
</protein>
<keyword evidence="2" id="KW-0812">Transmembrane</keyword>
<dbReference type="NCBIfam" id="TIGR01300">
    <property type="entry name" value="CPA3_mnhG_phaG"/>
    <property type="match status" value="1"/>
</dbReference>
<feature type="transmembrane region" description="Helical" evidence="2">
    <location>
        <begin position="42"/>
        <end position="63"/>
    </location>
</feature>
<sequence>MTGTVIPEILIAICLLMGALFMLVGSFGLLKLDSPMKRMHAPTKASTLGVGALLLASMLHSFAFDDGSLHEILIMAFLFVTAPISANFIAKVAIHRGRDMPTPEPPKDQTWSTLDVPAETGSPDAPEAPVRG</sequence>
<keyword evidence="2" id="KW-1133">Transmembrane helix</keyword>
<dbReference type="PANTHER" id="PTHR34703">
    <property type="entry name" value="ANTIPORTER SUBUNIT MNHG2-RELATED"/>
    <property type="match status" value="1"/>
</dbReference>
<organism evidence="3 4">
    <name type="scientific">Thalassococcus profundi</name>
    <dbReference type="NCBI Taxonomy" id="2282382"/>
    <lineage>
        <taxon>Bacteria</taxon>
        <taxon>Pseudomonadati</taxon>
        <taxon>Pseudomonadota</taxon>
        <taxon>Alphaproteobacteria</taxon>
        <taxon>Rhodobacterales</taxon>
        <taxon>Roseobacteraceae</taxon>
        <taxon>Thalassococcus</taxon>
    </lineage>
</organism>
<gene>
    <name evidence="3" type="ORF">DU478_10485</name>
</gene>
<dbReference type="PANTHER" id="PTHR34703:SF1">
    <property type="entry name" value="ANTIPORTER SUBUNIT MNHG2-RELATED"/>
    <property type="match status" value="1"/>
</dbReference>
<evidence type="ECO:0000313" key="4">
    <source>
        <dbReference type="Proteomes" id="UP000253977"/>
    </source>
</evidence>
<name>A0A369TNQ1_9RHOB</name>
<dbReference type="NCBIfam" id="NF009316">
    <property type="entry name" value="PRK12674.1-5"/>
    <property type="match status" value="1"/>
</dbReference>
<comment type="caution">
    <text evidence="3">The sequence shown here is derived from an EMBL/GenBank/DDBJ whole genome shotgun (WGS) entry which is preliminary data.</text>
</comment>
<feature type="region of interest" description="Disordered" evidence="1">
    <location>
        <begin position="98"/>
        <end position="132"/>
    </location>
</feature>
<dbReference type="OrthoDB" id="4427992at2"/>
<evidence type="ECO:0000256" key="2">
    <source>
        <dbReference type="SAM" id="Phobius"/>
    </source>
</evidence>
<dbReference type="AlphaFoldDB" id="A0A369TNQ1"/>
<dbReference type="GO" id="GO:0015385">
    <property type="term" value="F:sodium:proton antiporter activity"/>
    <property type="evidence" value="ECO:0007669"/>
    <property type="project" value="TreeGrafter"/>
</dbReference>